<accession>A0A679FQD5</accession>
<keyword evidence="9" id="KW-0645">Protease</keyword>
<evidence type="ECO:0000256" key="7">
    <source>
        <dbReference type="SAM" id="Phobius"/>
    </source>
</evidence>
<feature type="transmembrane region" description="Helical" evidence="7">
    <location>
        <begin position="122"/>
        <end position="139"/>
    </location>
</feature>
<sequence>MFLPANDSRTLIRLCPAVAALLCAHIALWLLFALPIATLEPVWQYTVGTNGAILRGEYWRLVSPIVLHRDFSHMAANSLSLYVCGPWLERALGTRRFFALYLAGGIGANIATVLFMPPMYTHIGASGAIFALFGMYSYLALFRREAIAPRYAQLLLAVIAVNLALALTRPNGNLLAHLFGFTTGGLLAPFLAVRLDPPPLLWLHTPKRNRLF</sequence>
<dbReference type="GO" id="GO:0016020">
    <property type="term" value="C:membrane"/>
    <property type="evidence" value="ECO:0007669"/>
    <property type="project" value="UniProtKB-SubCell"/>
</dbReference>
<keyword evidence="3 7" id="KW-0812">Transmembrane</keyword>
<organism evidence="9 10">
    <name type="scientific">Geobacillus subterraneus</name>
    <dbReference type="NCBI Taxonomy" id="129338"/>
    <lineage>
        <taxon>Bacteria</taxon>
        <taxon>Bacillati</taxon>
        <taxon>Bacillota</taxon>
        <taxon>Bacilli</taxon>
        <taxon>Bacillales</taxon>
        <taxon>Anoxybacillaceae</taxon>
        <taxon>Geobacillus</taxon>
    </lineage>
</organism>
<comment type="similarity">
    <text evidence="2">Belongs to the peptidase S54 family.</text>
</comment>
<keyword evidence="4" id="KW-0378">Hydrolase</keyword>
<dbReference type="RefSeq" id="WP_172418741.1">
    <property type="nucleotide sequence ID" value="NZ_AP022557.1"/>
</dbReference>
<dbReference type="SUPFAM" id="SSF144091">
    <property type="entry name" value="Rhomboid-like"/>
    <property type="match status" value="1"/>
</dbReference>
<gene>
    <name evidence="9" type="primary">ydcA</name>
    <name evidence="9" type="ORF">GsuE55_31030</name>
</gene>
<evidence type="ECO:0000259" key="8">
    <source>
        <dbReference type="Pfam" id="PF01694"/>
    </source>
</evidence>
<feature type="transmembrane region" description="Helical" evidence="7">
    <location>
        <begin position="174"/>
        <end position="193"/>
    </location>
</feature>
<dbReference type="InterPro" id="IPR050925">
    <property type="entry name" value="Rhomboid_protease_S54"/>
</dbReference>
<evidence type="ECO:0000313" key="10">
    <source>
        <dbReference type="Proteomes" id="UP000501421"/>
    </source>
</evidence>
<dbReference type="AlphaFoldDB" id="A0A679FQD5"/>
<evidence type="ECO:0000256" key="4">
    <source>
        <dbReference type="ARBA" id="ARBA00022801"/>
    </source>
</evidence>
<feature type="transmembrane region" description="Helical" evidence="7">
    <location>
        <begin position="12"/>
        <end position="37"/>
    </location>
</feature>
<dbReference type="Pfam" id="PF01694">
    <property type="entry name" value="Rhomboid"/>
    <property type="match status" value="1"/>
</dbReference>
<proteinExistence type="inferred from homology"/>
<evidence type="ECO:0000256" key="3">
    <source>
        <dbReference type="ARBA" id="ARBA00022692"/>
    </source>
</evidence>
<evidence type="ECO:0000256" key="2">
    <source>
        <dbReference type="ARBA" id="ARBA00009045"/>
    </source>
</evidence>
<dbReference type="PANTHER" id="PTHR43731:SF14">
    <property type="entry name" value="PRESENILIN-ASSOCIATED RHOMBOID-LIKE PROTEIN, MITOCHONDRIAL"/>
    <property type="match status" value="1"/>
</dbReference>
<dbReference type="PANTHER" id="PTHR43731">
    <property type="entry name" value="RHOMBOID PROTEASE"/>
    <property type="match status" value="1"/>
</dbReference>
<protein>
    <submittedName>
        <fullName evidence="9">Rhomboid protease YdcA</fullName>
    </submittedName>
</protein>
<keyword evidence="5 7" id="KW-1133">Transmembrane helix</keyword>
<dbReference type="InterPro" id="IPR035952">
    <property type="entry name" value="Rhomboid-like_sf"/>
</dbReference>
<dbReference type="Gene3D" id="1.20.1540.10">
    <property type="entry name" value="Rhomboid-like"/>
    <property type="match status" value="1"/>
</dbReference>
<dbReference type="InterPro" id="IPR022764">
    <property type="entry name" value="Peptidase_S54_rhomboid_dom"/>
</dbReference>
<dbReference type="GO" id="GO:0004252">
    <property type="term" value="F:serine-type endopeptidase activity"/>
    <property type="evidence" value="ECO:0007669"/>
    <property type="project" value="InterPro"/>
</dbReference>
<feature type="domain" description="Peptidase S54 rhomboid" evidence="8">
    <location>
        <begin position="56"/>
        <end position="191"/>
    </location>
</feature>
<name>A0A679FQD5_9BACL</name>
<keyword evidence="6 7" id="KW-0472">Membrane</keyword>
<reference evidence="10" key="1">
    <citation type="journal article" date="2020" name="Microbiol. Resour. Announc.">
        <title>Complete Genome Sequence of Geobacillus sp. Strain E55-1, Isolated from Mine Geyser in Japan.</title>
        <authorList>
            <person name="Miyazaki K."/>
            <person name="Hase E."/>
            <person name="Tokito N."/>
        </authorList>
    </citation>
    <scope>NUCLEOTIDE SEQUENCE [LARGE SCALE GENOMIC DNA]</scope>
    <source>
        <strain evidence="10">E55-1</strain>
    </source>
</reference>
<dbReference type="Proteomes" id="UP000501421">
    <property type="component" value="Chromosome"/>
</dbReference>
<evidence type="ECO:0000256" key="1">
    <source>
        <dbReference type="ARBA" id="ARBA00004141"/>
    </source>
</evidence>
<evidence type="ECO:0000256" key="6">
    <source>
        <dbReference type="ARBA" id="ARBA00023136"/>
    </source>
</evidence>
<evidence type="ECO:0000256" key="5">
    <source>
        <dbReference type="ARBA" id="ARBA00022989"/>
    </source>
</evidence>
<dbReference type="EMBL" id="AP022557">
    <property type="protein sequence ID" value="BBW98270.1"/>
    <property type="molecule type" value="Genomic_DNA"/>
</dbReference>
<evidence type="ECO:0000313" key="9">
    <source>
        <dbReference type="EMBL" id="BBW98270.1"/>
    </source>
</evidence>
<feature type="transmembrane region" description="Helical" evidence="7">
    <location>
        <begin position="97"/>
        <end position="116"/>
    </location>
</feature>
<keyword evidence="10" id="KW-1185">Reference proteome</keyword>
<dbReference type="GO" id="GO:0006508">
    <property type="term" value="P:proteolysis"/>
    <property type="evidence" value="ECO:0007669"/>
    <property type="project" value="UniProtKB-KW"/>
</dbReference>
<comment type="subcellular location">
    <subcellularLocation>
        <location evidence="1">Membrane</location>
        <topology evidence="1">Multi-pass membrane protein</topology>
    </subcellularLocation>
</comment>